<proteinExistence type="predicted"/>
<feature type="domain" description="Phage capsid-like C-terminal" evidence="2">
    <location>
        <begin position="155"/>
        <end position="378"/>
    </location>
</feature>
<accession>A0A5C1YBP6</accession>
<dbReference type="Proteomes" id="UP000322159">
    <property type="component" value="Chromosome"/>
</dbReference>
<evidence type="ECO:0000256" key="1">
    <source>
        <dbReference type="ARBA" id="ARBA00004328"/>
    </source>
</evidence>
<evidence type="ECO:0000259" key="2">
    <source>
        <dbReference type="Pfam" id="PF05065"/>
    </source>
</evidence>
<dbReference type="AlphaFoldDB" id="A0A5C1YBP6"/>
<dbReference type="SUPFAM" id="SSF56563">
    <property type="entry name" value="Major capsid protein gp5"/>
    <property type="match status" value="1"/>
</dbReference>
<organism evidence="3 4">
    <name type="scientific">Protaetiibacter larvae</name>
    <dbReference type="NCBI Taxonomy" id="2592654"/>
    <lineage>
        <taxon>Bacteria</taxon>
        <taxon>Bacillati</taxon>
        <taxon>Actinomycetota</taxon>
        <taxon>Actinomycetes</taxon>
        <taxon>Micrococcales</taxon>
        <taxon>Microbacteriaceae</taxon>
        <taxon>Protaetiibacter</taxon>
    </lineage>
</organism>
<dbReference type="Pfam" id="PF05065">
    <property type="entry name" value="Phage_capsid"/>
    <property type="match status" value="1"/>
</dbReference>
<dbReference type="Gene3D" id="3.30.2320.10">
    <property type="entry name" value="hypothetical protein PF0899 domain"/>
    <property type="match status" value="1"/>
</dbReference>
<evidence type="ECO:0000313" key="3">
    <source>
        <dbReference type="EMBL" id="QEO10559.1"/>
    </source>
</evidence>
<dbReference type="Gene3D" id="3.30.2400.10">
    <property type="entry name" value="Major capsid protein gp5"/>
    <property type="match status" value="1"/>
</dbReference>
<dbReference type="KEGG" id="lyk:FLP23_11440"/>
<gene>
    <name evidence="3" type="ORF">FLP23_11440</name>
</gene>
<dbReference type="InterPro" id="IPR024455">
    <property type="entry name" value="Phage_capsid"/>
</dbReference>
<dbReference type="RefSeq" id="WP_149325976.1">
    <property type="nucleotide sequence ID" value="NZ_CP043504.1"/>
</dbReference>
<sequence>MDTKSTLRAELSALQIKLSAAVEAAKSSGRDLTPSEADAIERGSERAVEIKAQLNAIERGEKNAALMAGAGAGDYGFDAGINGRQHAEQSPAGAKGFITPASIKSMTSAVAARGIKALVAGGSSTTAVALATDPIPLGQPNLGLLSLIPTKVRETPNYKYLRQTVRTNNAAVVAAGGTKPTSVYTVAEVAGALQVVAHLSEYVDKYLLDDNDDLERFLAGELQDGVIRKVTANAIAAFAATSGIQTQAFTDTAADSIYAGASKVSDLGYSPSLVILNVADYDAIRLSKDAEGRYFGGSPFEGGARPGVWGFNTLISADQAAGEALVLDTSKVGISTDREGIQTVWDAISGFDTNRVRARTEGRFATDVFSPAAVAKVTLTDA</sequence>
<dbReference type="NCBIfam" id="TIGR01554">
    <property type="entry name" value="major_cap_HK97"/>
    <property type="match status" value="1"/>
</dbReference>
<dbReference type="InterPro" id="IPR054612">
    <property type="entry name" value="Phage_capsid-like_C"/>
</dbReference>
<evidence type="ECO:0000313" key="4">
    <source>
        <dbReference type="Proteomes" id="UP000322159"/>
    </source>
</evidence>
<dbReference type="OrthoDB" id="8444243at2"/>
<reference evidence="3 4" key="1">
    <citation type="submission" date="2019-09" db="EMBL/GenBank/DDBJ databases">
        <title>Genome sequencing of strain KACC 19322.</title>
        <authorList>
            <person name="Heo J."/>
            <person name="Kim S.-J."/>
            <person name="Kim J.-S."/>
            <person name="Hong S.-B."/>
            <person name="Kwon S.-W."/>
        </authorList>
    </citation>
    <scope>NUCLEOTIDE SEQUENCE [LARGE SCALE GENOMIC DNA]</scope>
    <source>
        <strain evidence="3 4">KACC 19322</strain>
    </source>
</reference>
<protein>
    <submittedName>
        <fullName evidence="3">Phage major capsid protein</fullName>
    </submittedName>
</protein>
<dbReference type="EMBL" id="CP043504">
    <property type="protein sequence ID" value="QEO10559.1"/>
    <property type="molecule type" value="Genomic_DNA"/>
</dbReference>
<keyword evidence="4" id="KW-1185">Reference proteome</keyword>
<comment type="subcellular location">
    <subcellularLocation>
        <location evidence="1">Virion</location>
    </subcellularLocation>
</comment>
<name>A0A5C1YBP6_9MICO</name>